<evidence type="ECO:0000256" key="1">
    <source>
        <dbReference type="ARBA" id="ARBA00004604"/>
    </source>
</evidence>
<dbReference type="PANTHER" id="PTHR12728">
    <property type="entry name" value="BRIX DOMAIN CONTAINING PROTEIN"/>
    <property type="match status" value="1"/>
</dbReference>
<keyword evidence="8" id="KW-1185">Reference proteome</keyword>
<protein>
    <recommendedName>
        <fullName evidence="4">Ribosome production factor 2 homolog</fullName>
    </recommendedName>
    <alternativeName>
        <fullName evidence="4">Ribosome biogenesis protein RPF2 homolog</fullName>
    </alternativeName>
</protein>
<evidence type="ECO:0000256" key="2">
    <source>
        <dbReference type="ARBA" id="ARBA00010782"/>
    </source>
</evidence>
<feature type="compositionally biased region" description="Acidic residues" evidence="5">
    <location>
        <begin position="422"/>
        <end position="443"/>
    </location>
</feature>
<dbReference type="AlphaFoldDB" id="A0A8H3J0D1"/>
<evidence type="ECO:0000256" key="4">
    <source>
        <dbReference type="RuleBase" id="RU367086"/>
    </source>
</evidence>
<dbReference type="EMBL" id="CAJPDT010000105">
    <property type="protein sequence ID" value="CAF9938124.1"/>
    <property type="molecule type" value="Genomic_DNA"/>
</dbReference>
<reference evidence="7" key="1">
    <citation type="submission" date="2021-03" db="EMBL/GenBank/DDBJ databases">
        <authorList>
            <person name="Tagirdzhanova G."/>
        </authorList>
    </citation>
    <scope>NUCLEOTIDE SEQUENCE</scope>
</reference>
<feature type="domain" description="Brix" evidence="6">
    <location>
        <begin position="150"/>
        <end position="364"/>
    </location>
</feature>
<dbReference type="GO" id="GO:0005730">
    <property type="term" value="C:nucleolus"/>
    <property type="evidence" value="ECO:0007669"/>
    <property type="project" value="UniProtKB-SubCell"/>
</dbReference>
<sequence length="453" mass="50572">MGVIAACIPSLRPLAAMIWRGTHRGPTMMSKSSKTAQVTSSVASSRMMWPGRGNQDETNPPGGFTRLEDQISAVDKDRWGHDTNVQGGTNRKTTGADEISLEEVNDRGIRVKNEITVISEAWDYKDRKPKNARSKRALAKQEPLAQENAKTTLFLKGTSSSSLLNDLLTDLHSLKRPHAIRFTKKNSIHPFEDASSLEFFSQKNDASLMVFGSHSKKRPHSMTWVRCFGGQVLDMLELHVVQDTARTLQQFKGEKCKVGVKPLLSFSGAQFDSPVPNQYTLAKSIFVDFFRGAETQTIDVEGLQLLISFFAAEDGEDGQPAKIQMRCWRIITKRSGQKIPRVEVEEMGPRIDFRVGRTREADEGVLKEAMKRGKGTEAKPKKNVETDIVGDKIGRIHLGRQDLSELQTRKMKGLKRGRHTDVEEDGAEEGEDVISEDGDDVENGIELKRPRLA</sequence>
<gene>
    <name evidence="7" type="primary">RPF2</name>
    <name evidence="7" type="ORF">IMSHALPRED_000678</name>
</gene>
<dbReference type="Proteomes" id="UP000664534">
    <property type="component" value="Unassembled WGS sequence"/>
</dbReference>
<accession>A0A8H3J0D1</accession>
<keyword evidence="3 4" id="KW-0539">Nucleus</keyword>
<dbReference type="OrthoDB" id="407658at2759"/>
<evidence type="ECO:0000313" key="7">
    <source>
        <dbReference type="EMBL" id="CAF9938124.1"/>
    </source>
</evidence>
<comment type="subcellular location">
    <subcellularLocation>
        <location evidence="1 4">Nucleus</location>
        <location evidence="1 4">Nucleolus</location>
    </subcellularLocation>
</comment>
<dbReference type="GO" id="GO:0000027">
    <property type="term" value="P:ribosomal large subunit assembly"/>
    <property type="evidence" value="ECO:0007669"/>
    <property type="project" value="InterPro"/>
</dbReference>
<feature type="region of interest" description="Disordered" evidence="5">
    <location>
        <begin position="408"/>
        <end position="453"/>
    </location>
</feature>
<feature type="compositionally biased region" description="Basic residues" evidence="5">
    <location>
        <begin position="409"/>
        <end position="418"/>
    </location>
</feature>
<dbReference type="GO" id="GO:0019843">
    <property type="term" value="F:rRNA binding"/>
    <property type="evidence" value="ECO:0007669"/>
    <property type="project" value="UniProtKB-UniRule"/>
</dbReference>
<evidence type="ECO:0000256" key="3">
    <source>
        <dbReference type="ARBA" id="ARBA00023242"/>
    </source>
</evidence>
<organism evidence="7 8">
    <name type="scientific">Imshaugia aleurites</name>
    <dbReference type="NCBI Taxonomy" id="172621"/>
    <lineage>
        <taxon>Eukaryota</taxon>
        <taxon>Fungi</taxon>
        <taxon>Dikarya</taxon>
        <taxon>Ascomycota</taxon>
        <taxon>Pezizomycotina</taxon>
        <taxon>Lecanoromycetes</taxon>
        <taxon>OSLEUM clade</taxon>
        <taxon>Lecanoromycetidae</taxon>
        <taxon>Lecanorales</taxon>
        <taxon>Lecanorineae</taxon>
        <taxon>Parmeliaceae</taxon>
        <taxon>Imshaugia</taxon>
    </lineage>
</organism>
<dbReference type="InterPro" id="IPR007109">
    <property type="entry name" value="Brix"/>
</dbReference>
<name>A0A8H3J0D1_9LECA</name>
<dbReference type="Pfam" id="PF04427">
    <property type="entry name" value="Brix"/>
    <property type="match status" value="1"/>
</dbReference>
<evidence type="ECO:0000313" key="8">
    <source>
        <dbReference type="Proteomes" id="UP000664534"/>
    </source>
</evidence>
<proteinExistence type="inferred from homology"/>
<comment type="caution">
    <text evidence="7">The sequence shown here is derived from an EMBL/GenBank/DDBJ whole genome shotgun (WGS) entry which is preliminary data.</text>
</comment>
<evidence type="ECO:0000259" key="6">
    <source>
        <dbReference type="PROSITE" id="PS50833"/>
    </source>
</evidence>
<dbReference type="GO" id="GO:0000463">
    <property type="term" value="P:maturation of LSU-rRNA from tricistronic rRNA transcript (SSU-rRNA, 5.8S rRNA, LSU-rRNA)"/>
    <property type="evidence" value="ECO:0007669"/>
    <property type="project" value="TreeGrafter"/>
</dbReference>
<evidence type="ECO:0000256" key="5">
    <source>
        <dbReference type="SAM" id="MobiDB-lite"/>
    </source>
</evidence>
<dbReference type="InterPro" id="IPR039770">
    <property type="entry name" value="Rpf2"/>
</dbReference>
<dbReference type="PROSITE" id="PS50833">
    <property type="entry name" value="BRIX"/>
    <property type="match status" value="1"/>
</dbReference>
<comment type="similarity">
    <text evidence="2 4">Belongs to the RPF2 family.</text>
</comment>
<dbReference type="SMART" id="SM00879">
    <property type="entry name" value="Brix"/>
    <property type="match status" value="1"/>
</dbReference>
<dbReference type="PANTHER" id="PTHR12728:SF0">
    <property type="entry name" value="RIBOSOME PRODUCTION FACTOR 2 HOMOLOG"/>
    <property type="match status" value="1"/>
</dbReference>